<dbReference type="PATRIC" id="fig|1653479.3.peg.1499"/>
<feature type="transmembrane region" description="Helical" evidence="1">
    <location>
        <begin position="37"/>
        <end position="60"/>
    </location>
</feature>
<reference evidence="2 3" key="1">
    <citation type="journal article" date="2016" name="Genome Announc.">
        <title>Complete Genome and Plasmid Sequences for Rhodococcus fascians D188 and Draft Sequences for Rhodococcus Isolates PBTS 1 and PBTS 2.</title>
        <authorList>
            <person name="Stamler R.A."/>
            <person name="Vereecke D."/>
            <person name="Zhang Y."/>
            <person name="Schilkey F."/>
            <person name="Devitt N."/>
            <person name="Randall J.J."/>
        </authorList>
    </citation>
    <scope>NUCLEOTIDE SEQUENCE [LARGE SCALE GENOMIC DNA]</scope>
    <source>
        <strain evidence="2 3">PBTS2</strain>
    </source>
</reference>
<evidence type="ECO:0000313" key="2">
    <source>
        <dbReference type="EMBL" id="AMY22787.1"/>
    </source>
</evidence>
<evidence type="ECO:0000256" key="1">
    <source>
        <dbReference type="SAM" id="Phobius"/>
    </source>
</evidence>
<keyword evidence="1" id="KW-0812">Transmembrane</keyword>
<evidence type="ECO:0000313" key="3">
    <source>
        <dbReference type="Proteomes" id="UP000076038"/>
    </source>
</evidence>
<dbReference type="KEGG" id="rhs:A3Q41_01479"/>
<keyword evidence="3" id="KW-1185">Reference proteome</keyword>
<proteinExistence type="predicted"/>
<feature type="transmembrane region" description="Helical" evidence="1">
    <location>
        <begin position="179"/>
        <end position="199"/>
    </location>
</feature>
<keyword evidence="1" id="KW-0472">Membrane</keyword>
<gene>
    <name evidence="2" type="ORF">A3Q41_01479</name>
</gene>
<sequence length="215" mass="22778">MLGGVGAATGAAAAVVWHVAITEPPDTPGTAHLRPSWFPASLYLVAAGVALALVVAWFLVDSGMRVVRDRQYSSAHLFTLLIVVGAALGAGSAFAWTHWPPQRSEADTAAPLLPTLMFVDSGDEPTTPASDYGWTSMDIHTADTYFSDTYVSDLYSTDTSYISRGEPESTFTPIIGSPWTVFPIGGAVLAAIAAWTLSLRDFRLTAVSRSDPDAL</sequence>
<dbReference type="AlphaFoldDB" id="A0A143QK89"/>
<name>A0A143QK89_RHOFA</name>
<keyword evidence="1" id="KW-1133">Transmembrane helix</keyword>
<accession>A0A143QK89</accession>
<dbReference type="Proteomes" id="UP000076038">
    <property type="component" value="Chromosome"/>
</dbReference>
<dbReference type="EMBL" id="CP015220">
    <property type="protein sequence ID" value="AMY22787.1"/>
    <property type="molecule type" value="Genomic_DNA"/>
</dbReference>
<protein>
    <submittedName>
        <fullName evidence="2">Uncharacterized protein</fullName>
    </submittedName>
</protein>
<feature type="transmembrane region" description="Helical" evidence="1">
    <location>
        <begin position="72"/>
        <end position="96"/>
    </location>
</feature>
<reference evidence="3" key="2">
    <citation type="submission" date="2016-04" db="EMBL/GenBank/DDBJ databases">
        <title>Complete Genome and Plasmid Sequences for Rhodococcus fascians D188 and Draft Sequences for Rhodococcus spp. Isolates PBTS 1 and PBTS 2.</title>
        <authorList>
            <person name="Stamer R."/>
            <person name="Vereecke D."/>
            <person name="Zhang Y."/>
            <person name="Schilkey F."/>
            <person name="Devitt N."/>
            <person name="Randall J."/>
        </authorList>
    </citation>
    <scope>NUCLEOTIDE SEQUENCE [LARGE SCALE GENOMIC DNA]</scope>
    <source>
        <strain evidence="3">PBTS2</strain>
    </source>
</reference>
<organism evidence="2 3">
    <name type="scientific">Rhodococcoides fascians</name>
    <name type="common">Rhodococcus fascians</name>
    <dbReference type="NCBI Taxonomy" id="1828"/>
    <lineage>
        <taxon>Bacteria</taxon>
        <taxon>Bacillati</taxon>
        <taxon>Actinomycetota</taxon>
        <taxon>Actinomycetes</taxon>
        <taxon>Mycobacteriales</taxon>
        <taxon>Nocardiaceae</taxon>
        <taxon>Rhodococcoides</taxon>
    </lineage>
</organism>